<keyword evidence="4 6" id="KW-0560">Oxidoreductase</keyword>
<evidence type="ECO:0000256" key="1">
    <source>
        <dbReference type="ARBA" id="ARBA00001974"/>
    </source>
</evidence>
<reference evidence="6" key="1">
    <citation type="submission" date="2023-06" db="EMBL/GenBank/DDBJ databases">
        <title>Gordonia sp. nov. and Pseudochrobactrum sp. nov., two species isolated from the burying beetle Nicrophorus vespilloides.</title>
        <authorList>
            <person name="Poehlein A."/>
            <person name="Guzman J."/>
            <person name="Daniel R."/>
            <person name="Vilcinskas A."/>
        </authorList>
    </citation>
    <scope>NUCLEOTIDE SEQUENCE</scope>
    <source>
        <strain evidence="6">MP11Mi</strain>
    </source>
</reference>
<name>A0AA97CR80_9ACTN</name>
<dbReference type="Pfam" id="PF01494">
    <property type="entry name" value="FAD_binding_3"/>
    <property type="match status" value="1"/>
</dbReference>
<accession>A0AA97CR80</accession>
<dbReference type="GO" id="GO:0071949">
    <property type="term" value="F:FAD binding"/>
    <property type="evidence" value="ECO:0007669"/>
    <property type="project" value="InterPro"/>
</dbReference>
<dbReference type="InterPro" id="IPR036188">
    <property type="entry name" value="FAD/NAD-bd_sf"/>
</dbReference>
<gene>
    <name evidence="6" type="primary">auaG</name>
    <name evidence="6" type="ORF">MP11Mi_00310</name>
</gene>
<dbReference type="AlphaFoldDB" id="A0AA97CR80"/>
<proteinExistence type="predicted"/>
<dbReference type="GO" id="GO:0004497">
    <property type="term" value="F:monooxygenase activity"/>
    <property type="evidence" value="ECO:0007669"/>
    <property type="project" value="UniProtKB-KW"/>
</dbReference>
<dbReference type="EMBL" id="CP128986">
    <property type="protein sequence ID" value="WOC10971.1"/>
    <property type="molecule type" value="Genomic_DNA"/>
</dbReference>
<evidence type="ECO:0000313" key="6">
    <source>
        <dbReference type="EMBL" id="WOC10971.1"/>
    </source>
</evidence>
<protein>
    <submittedName>
        <fullName evidence="6">Aurachin C monooxygenase/isomerase</fullName>
        <ecNumber evidence="6">1.14.13.222</ecNumber>
    </submittedName>
</protein>
<dbReference type="PANTHER" id="PTHR46496">
    <property type="match status" value="1"/>
</dbReference>
<dbReference type="PRINTS" id="PR00420">
    <property type="entry name" value="RNGMNOXGNASE"/>
</dbReference>
<dbReference type="Pfam" id="PF13450">
    <property type="entry name" value="NAD_binding_8"/>
    <property type="match status" value="1"/>
</dbReference>
<keyword evidence="2" id="KW-0285">Flavoprotein</keyword>
<evidence type="ECO:0000256" key="2">
    <source>
        <dbReference type="ARBA" id="ARBA00022630"/>
    </source>
</evidence>
<sequence length="374" mass="39877">MRVIVVGGGVAGLTTALALHRDGHIVQVLEARDDTVAGAGISLWPNALAALDRIGAGDAVRAAGGSVAAGAVRWRDGSWIRRPDPERLIDALGEPLVVVARPILRDVLSRLLPPGTVRFGVSVERSAGLDADLIVGADGIGSVLARELNGALPRRYAGYTAWRGIADATFDPSLAGEVLGPGSQFGLVPLGTDRTYWFATAQLPESTWFDDESAYVRGLVESWADPLPRLVAATDPANLLRNDLYDRPTAKVLHRGRVVLVGDAAHPMRPHLGQGGCQAIEDAVALADCVRTSDDVPQAMVRYAGVRRRRTRAVVRESALIGRVVNGRPAAVWGALIRSSVLVPDRVVRSHLATIASRSAFSRTLELTPRTHRN</sequence>
<evidence type="ECO:0000256" key="4">
    <source>
        <dbReference type="ARBA" id="ARBA00023002"/>
    </source>
</evidence>
<evidence type="ECO:0000259" key="5">
    <source>
        <dbReference type="Pfam" id="PF01494"/>
    </source>
</evidence>
<evidence type="ECO:0000256" key="3">
    <source>
        <dbReference type="ARBA" id="ARBA00022827"/>
    </source>
</evidence>
<dbReference type="EC" id="1.14.13.222" evidence="6"/>
<keyword evidence="6" id="KW-0503">Monooxygenase</keyword>
<organism evidence="6">
    <name type="scientific">Gordonia sp. MP11Mi</name>
    <dbReference type="NCBI Taxonomy" id="3022769"/>
    <lineage>
        <taxon>Bacteria</taxon>
        <taxon>Bacillati</taxon>
        <taxon>Actinomycetota</taxon>
        <taxon>Actinomycetes</taxon>
        <taxon>Mycobacteriales</taxon>
        <taxon>Gordoniaceae</taxon>
        <taxon>Gordonia</taxon>
    </lineage>
</organism>
<dbReference type="InterPro" id="IPR002938">
    <property type="entry name" value="FAD-bd"/>
</dbReference>
<dbReference type="PANTHER" id="PTHR46496:SF1">
    <property type="entry name" value="ZEAXANTHIN EPOXIDASE, CHLOROPLASTIC"/>
    <property type="match status" value="1"/>
</dbReference>
<dbReference type="RefSeq" id="WP_420040319.1">
    <property type="nucleotide sequence ID" value="NZ_CP128986.1"/>
</dbReference>
<feature type="domain" description="FAD-binding" evidence="5">
    <location>
        <begin position="127"/>
        <end position="315"/>
    </location>
</feature>
<keyword evidence="3" id="KW-0274">FAD</keyword>
<dbReference type="SUPFAM" id="SSF51905">
    <property type="entry name" value="FAD/NAD(P)-binding domain"/>
    <property type="match status" value="1"/>
</dbReference>
<comment type="cofactor">
    <cofactor evidence="1">
        <name>FAD</name>
        <dbReference type="ChEBI" id="CHEBI:57692"/>
    </cofactor>
</comment>
<dbReference type="Gene3D" id="3.50.50.60">
    <property type="entry name" value="FAD/NAD(P)-binding domain"/>
    <property type="match status" value="1"/>
</dbReference>